<feature type="region of interest" description="Disordered" evidence="1">
    <location>
        <begin position="186"/>
        <end position="268"/>
    </location>
</feature>
<feature type="transmembrane region" description="Helical" evidence="2">
    <location>
        <begin position="31"/>
        <end position="56"/>
    </location>
</feature>
<evidence type="ECO:0000256" key="1">
    <source>
        <dbReference type="SAM" id="MobiDB-lite"/>
    </source>
</evidence>
<evidence type="ECO:0000313" key="3">
    <source>
        <dbReference type="EMBL" id="KAK7755494.1"/>
    </source>
</evidence>
<evidence type="ECO:0000313" key="4">
    <source>
        <dbReference type="Proteomes" id="UP001320420"/>
    </source>
</evidence>
<name>A0AAN9YV57_9PEZI</name>
<organism evidence="3 4">
    <name type="scientific">Diatrype stigma</name>
    <dbReference type="NCBI Taxonomy" id="117547"/>
    <lineage>
        <taxon>Eukaryota</taxon>
        <taxon>Fungi</taxon>
        <taxon>Dikarya</taxon>
        <taxon>Ascomycota</taxon>
        <taxon>Pezizomycotina</taxon>
        <taxon>Sordariomycetes</taxon>
        <taxon>Xylariomycetidae</taxon>
        <taxon>Xylariales</taxon>
        <taxon>Diatrypaceae</taxon>
        <taxon>Diatrype</taxon>
    </lineage>
</organism>
<feature type="compositionally biased region" description="Polar residues" evidence="1">
    <location>
        <begin position="102"/>
        <end position="117"/>
    </location>
</feature>
<feature type="compositionally biased region" description="Low complexity" evidence="1">
    <location>
        <begin position="118"/>
        <end position="138"/>
    </location>
</feature>
<accession>A0AAN9YV57</accession>
<keyword evidence="2" id="KW-0812">Transmembrane</keyword>
<sequence length="268" mass="29694">MASISLRSLIITRRQATARDNAGAASSRPDIWVTLGVILAALVVSSIAVFIIVLVLNRRRKNNKPKLPYVMKNPREWYRRHNSVREILEDEELARITQIRKSLQGRASSRNSQSSHMTTTTTATTATTATATTTTTTTKSTVTGPSVEFSIQEDSEVLRDDSKVWEHRLQSSPPTSTRVLEVQGHPAFSPTLPFPEASVAPTSENGTVLPERRRGPGPRRNTVGTPQPPSPVRIADTGRRRAQTRPTLPSPQEPQNWPLVQEWPLVTK</sequence>
<feature type="region of interest" description="Disordered" evidence="1">
    <location>
        <begin position="102"/>
        <end position="155"/>
    </location>
</feature>
<dbReference type="EMBL" id="JAKJXP020000012">
    <property type="protein sequence ID" value="KAK7755494.1"/>
    <property type="molecule type" value="Genomic_DNA"/>
</dbReference>
<keyword evidence="2" id="KW-0472">Membrane</keyword>
<keyword evidence="4" id="KW-1185">Reference proteome</keyword>
<protein>
    <submittedName>
        <fullName evidence="3">Uncharacterized protein</fullName>
    </submittedName>
</protein>
<evidence type="ECO:0000256" key="2">
    <source>
        <dbReference type="SAM" id="Phobius"/>
    </source>
</evidence>
<keyword evidence="2" id="KW-1133">Transmembrane helix</keyword>
<proteinExistence type="predicted"/>
<dbReference type="Proteomes" id="UP001320420">
    <property type="component" value="Unassembled WGS sequence"/>
</dbReference>
<dbReference type="AlphaFoldDB" id="A0AAN9YV57"/>
<gene>
    <name evidence="3" type="ORF">SLS62_002426</name>
</gene>
<comment type="caution">
    <text evidence="3">The sequence shown here is derived from an EMBL/GenBank/DDBJ whole genome shotgun (WGS) entry which is preliminary data.</text>
</comment>
<reference evidence="3 4" key="1">
    <citation type="submission" date="2024-02" db="EMBL/GenBank/DDBJ databases">
        <title>De novo assembly and annotation of 12 fungi associated with fruit tree decline syndrome in Ontario, Canada.</title>
        <authorList>
            <person name="Sulman M."/>
            <person name="Ellouze W."/>
            <person name="Ilyukhin E."/>
        </authorList>
    </citation>
    <scope>NUCLEOTIDE SEQUENCE [LARGE SCALE GENOMIC DNA]</scope>
    <source>
        <strain evidence="3 4">M11/M66-122</strain>
    </source>
</reference>